<name>A0A2N9JK93_9ACTN</name>
<proteinExistence type="predicted"/>
<organism evidence="1 2">
    <name type="scientific">Micropruina glycogenica</name>
    <dbReference type="NCBI Taxonomy" id="75385"/>
    <lineage>
        <taxon>Bacteria</taxon>
        <taxon>Bacillati</taxon>
        <taxon>Actinomycetota</taxon>
        <taxon>Actinomycetes</taxon>
        <taxon>Propionibacteriales</taxon>
        <taxon>Nocardioidaceae</taxon>
        <taxon>Micropruina</taxon>
    </lineage>
</organism>
<gene>
    <name evidence="1" type="ORF">MPLG2_3444</name>
</gene>
<protein>
    <submittedName>
        <fullName evidence="1">Uncharacterized protein</fullName>
    </submittedName>
</protein>
<keyword evidence="2" id="KW-1185">Reference proteome</keyword>
<dbReference type="AlphaFoldDB" id="A0A2N9JK93"/>
<dbReference type="Proteomes" id="UP000238164">
    <property type="component" value="Chromosome 1"/>
</dbReference>
<evidence type="ECO:0000313" key="1">
    <source>
        <dbReference type="EMBL" id="SPD88474.1"/>
    </source>
</evidence>
<dbReference type="KEGG" id="mgg:MPLG2_3444"/>
<dbReference type="Gene3D" id="3.30.420.40">
    <property type="match status" value="1"/>
</dbReference>
<sequence>MCLPATASVEEPIARLNELHEAPAPVLTDAAGAANFTNEGGVDSTVRFLHNVMGLWVLSETLRVWRSRGSSADLGRLLAAAAELPAPQHLVDLTTTGFCRPATWPPASANGWPIVACRTPRPTRRSCG</sequence>
<evidence type="ECO:0000313" key="2">
    <source>
        <dbReference type="Proteomes" id="UP000238164"/>
    </source>
</evidence>
<dbReference type="EMBL" id="LT985188">
    <property type="protein sequence ID" value="SPD88474.1"/>
    <property type="molecule type" value="Genomic_DNA"/>
</dbReference>
<accession>A0A2N9JK93</accession>
<reference evidence="1 2" key="1">
    <citation type="submission" date="2018-02" db="EMBL/GenBank/DDBJ databases">
        <authorList>
            <person name="Cohen D.B."/>
            <person name="Kent A.D."/>
        </authorList>
    </citation>
    <scope>NUCLEOTIDE SEQUENCE [LARGE SCALE GENOMIC DNA]</scope>
    <source>
        <strain evidence="1">1</strain>
    </source>
</reference>